<comment type="caution">
    <text evidence="1">The sequence shown here is derived from an EMBL/GenBank/DDBJ whole genome shotgun (WGS) entry which is preliminary data.</text>
</comment>
<evidence type="ECO:0000313" key="1">
    <source>
        <dbReference type="EMBL" id="KAG2950572.1"/>
    </source>
</evidence>
<dbReference type="Proteomes" id="UP000760860">
    <property type="component" value="Unassembled WGS sequence"/>
</dbReference>
<sequence length="65" mass="7136">MQGSPVSTLAPAYLRASVDTIDASVLSIGLKPNMHFVSLEEFYSVQKTLQSCSLQVTLRVSFEFP</sequence>
<protein>
    <submittedName>
        <fullName evidence="1">Uncharacterized protein</fullName>
    </submittedName>
</protein>
<organism evidence="1 3">
    <name type="scientific">Phytophthora cactorum</name>
    <dbReference type="NCBI Taxonomy" id="29920"/>
    <lineage>
        <taxon>Eukaryota</taxon>
        <taxon>Sar</taxon>
        <taxon>Stramenopiles</taxon>
        <taxon>Oomycota</taxon>
        <taxon>Peronosporomycetes</taxon>
        <taxon>Peronosporales</taxon>
        <taxon>Peronosporaceae</taxon>
        <taxon>Phytophthora</taxon>
    </lineage>
</organism>
<accession>A0A8T1LLW9</accession>
<dbReference type="EMBL" id="RCMK01000068">
    <property type="protein sequence ID" value="KAG2950572.1"/>
    <property type="molecule type" value="Genomic_DNA"/>
</dbReference>
<evidence type="ECO:0000313" key="3">
    <source>
        <dbReference type="Proteomes" id="UP000736787"/>
    </source>
</evidence>
<reference evidence="1" key="1">
    <citation type="submission" date="2018-10" db="EMBL/GenBank/DDBJ databases">
        <title>Effector identification in a new, highly contiguous assembly of the strawberry crown rot pathogen Phytophthora cactorum.</title>
        <authorList>
            <person name="Armitage A.D."/>
            <person name="Nellist C.F."/>
            <person name="Bates H."/>
            <person name="Vickerstaff R.J."/>
            <person name="Harrison R.J."/>
        </authorList>
    </citation>
    <scope>NUCLEOTIDE SEQUENCE</scope>
    <source>
        <strain evidence="1">4040</strain>
        <strain evidence="2">P421</strain>
    </source>
</reference>
<proteinExistence type="predicted"/>
<gene>
    <name evidence="1" type="ORF">PC117_g4362</name>
    <name evidence="2" type="ORF">PC129_g1039</name>
</gene>
<dbReference type="Proteomes" id="UP000736787">
    <property type="component" value="Unassembled WGS sequence"/>
</dbReference>
<evidence type="ECO:0000313" key="2">
    <source>
        <dbReference type="EMBL" id="KAG3228430.1"/>
    </source>
</evidence>
<dbReference type="AlphaFoldDB" id="A0A8T1LLW9"/>
<name>A0A8T1LLW9_9STRA</name>
<dbReference type="EMBL" id="RCMV01000016">
    <property type="protein sequence ID" value="KAG3228430.1"/>
    <property type="molecule type" value="Genomic_DNA"/>
</dbReference>